<sequence length="451" mass="46796">MTEYARKAITLTRNQSDVTIPTRSAGIRTRPAAALTIIAASTFLSMSVWFSASFVIPQLTTEWNLTFAGSSLLTIAVQIGFVIGALLSAATGLSDAVPSRFLIAIGAVGAALANLGLLMATSIVGAFPLRLLTGVFLACVYPPALKEISTWFRTGRGKAFGVMIGALTLGSALPHLVNSVGDIAWQTVIMTTSVMTGAGGLIILLVRSSGPYPFPRRPFSITGAVRSLRNRDIVLANIGYMGHMWELYAMWAFVGTFLATVDSITTLSNPEAAASALAFVCIGAGAIGCIVGGILSDRYGRAQSALICLICSGAAAVAVGFSGAAPLPVILALCAFWGFWIIADSAQFSALVTERADPVYVGGAVSVQLALGYLTTTVTLWLVPVLVRHFSWSAALFALAAGPIIGIAAMAALIGLDRTKISSSSKPVKPDVSVETGDESDSALAHSTSTI</sequence>
<reference evidence="8" key="1">
    <citation type="submission" date="2022-12" db="EMBL/GenBank/DDBJ databases">
        <authorList>
            <person name="Krivoruchko A.V."/>
            <person name="Elkin A."/>
        </authorList>
    </citation>
    <scope>NUCLEOTIDE SEQUENCE</scope>
    <source>
        <strain evidence="8">IEGM 249</strain>
    </source>
</reference>
<dbReference type="Proteomes" id="UP001231166">
    <property type="component" value="Plasmid pRho-VOC14-L"/>
</dbReference>
<evidence type="ECO:0000313" key="11">
    <source>
        <dbReference type="Proteomes" id="UP001231166"/>
    </source>
</evidence>
<comment type="subcellular location">
    <subcellularLocation>
        <location evidence="1">Cell membrane</location>
        <topology evidence="1">Multi-pass membrane protein</topology>
    </subcellularLocation>
</comment>
<evidence type="ECO:0000259" key="7">
    <source>
        <dbReference type="PROSITE" id="PS50850"/>
    </source>
</evidence>
<evidence type="ECO:0000256" key="1">
    <source>
        <dbReference type="ARBA" id="ARBA00004651"/>
    </source>
</evidence>
<evidence type="ECO:0000256" key="2">
    <source>
        <dbReference type="ARBA" id="ARBA00022692"/>
    </source>
</evidence>
<reference evidence="9" key="2">
    <citation type="submission" date="2023-07" db="EMBL/GenBank/DDBJ databases">
        <title>Genomic analysis of Rhodococcus opacus VOC-14 with glycol ethers degradation activity.</title>
        <authorList>
            <person name="Narkevich D.A."/>
            <person name="Hlushen A.M."/>
            <person name="Akhremchuk A.E."/>
            <person name="Sikolenko M.A."/>
            <person name="Valentovich L.N."/>
        </authorList>
    </citation>
    <scope>NUCLEOTIDE SEQUENCE</scope>
    <source>
        <strain evidence="9">VOC-14</strain>
        <plasmid evidence="9">pRho-VOC14-L</plasmid>
    </source>
</reference>
<dbReference type="Gene3D" id="1.20.1250.20">
    <property type="entry name" value="MFS general substrate transporter like domains"/>
    <property type="match status" value="2"/>
</dbReference>
<dbReference type="InterPro" id="IPR020846">
    <property type="entry name" value="MFS_dom"/>
</dbReference>
<keyword evidence="2 6" id="KW-0812">Transmembrane</keyword>
<feature type="transmembrane region" description="Helical" evidence="6">
    <location>
        <begin position="68"/>
        <end position="89"/>
    </location>
</feature>
<dbReference type="PANTHER" id="PTHR23521:SF3">
    <property type="entry name" value="MFS TRANSPORTER"/>
    <property type="match status" value="1"/>
</dbReference>
<organism evidence="9 11">
    <name type="scientific">Rhodococcus opacus</name>
    <name type="common">Nocardia opaca</name>
    <dbReference type="NCBI Taxonomy" id="37919"/>
    <lineage>
        <taxon>Bacteria</taxon>
        <taxon>Bacillati</taxon>
        <taxon>Actinomycetota</taxon>
        <taxon>Actinomycetes</taxon>
        <taxon>Mycobacteriales</taxon>
        <taxon>Nocardiaceae</taxon>
        <taxon>Rhodococcus</taxon>
    </lineage>
</organism>
<geneLocation type="plasmid" evidence="9 11">
    <name>pRho-VOC14-L</name>
</geneLocation>
<evidence type="ECO:0000256" key="3">
    <source>
        <dbReference type="ARBA" id="ARBA00022989"/>
    </source>
</evidence>
<keyword evidence="10" id="KW-1185">Reference proteome</keyword>
<evidence type="ECO:0000256" key="5">
    <source>
        <dbReference type="SAM" id="MobiDB-lite"/>
    </source>
</evidence>
<dbReference type="Pfam" id="PF07690">
    <property type="entry name" value="MFS_1"/>
    <property type="match status" value="1"/>
</dbReference>
<feature type="transmembrane region" description="Helical" evidence="6">
    <location>
        <begin position="273"/>
        <end position="294"/>
    </location>
</feature>
<feature type="transmembrane region" description="Helical" evidence="6">
    <location>
        <begin position="359"/>
        <end position="383"/>
    </location>
</feature>
<dbReference type="InterPro" id="IPR036259">
    <property type="entry name" value="MFS_trans_sf"/>
</dbReference>
<feature type="region of interest" description="Disordered" evidence="5">
    <location>
        <begin position="422"/>
        <end position="451"/>
    </location>
</feature>
<dbReference type="EMBL" id="JAPWIS010000067">
    <property type="protein sequence ID" value="MCZ4590643.1"/>
    <property type="molecule type" value="Genomic_DNA"/>
</dbReference>
<dbReference type="AlphaFoldDB" id="A0AAX3YRV7"/>
<dbReference type="RefSeq" id="WP_269593172.1">
    <property type="nucleotide sequence ID" value="NZ_CP130956.1"/>
</dbReference>
<feature type="domain" description="Major facilitator superfamily (MFS) profile" evidence="7">
    <location>
        <begin position="34"/>
        <end position="420"/>
    </location>
</feature>
<dbReference type="InterPro" id="IPR011701">
    <property type="entry name" value="MFS"/>
</dbReference>
<keyword evidence="4 6" id="KW-0472">Membrane</keyword>
<evidence type="ECO:0000256" key="6">
    <source>
        <dbReference type="SAM" id="Phobius"/>
    </source>
</evidence>
<dbReference type="Proteomes" id="UP001066327">
    <property type="component" value="Unassembled WGS sequence"/>
</dbReference>
<feature type="compositionally biased region" description="Low complexity" evidence="5">
    <location>
        <begin position="422"/>
        <end position="434"/>
    </location>
</feature>
<feature type="transmembrane region" description="Helical" evidence="6">
    <location>
        <begin position="101"/>
        <end position="121"/>
    </location>
</feature>
<protein>
    <submittedName>
        <fullName evidence="9">MFS transporter</fullName>
    </submittedName>
</protein>
<dbReference type="GO" id="GO:0022857">
    <property type="term" value="F:transmembrane transporter activity"/>
    <property type="evidence" value="ECO:0007669"/>
    <property type="project" value="InterPro"/>
</dbReference>
<dbReference type="EMBL" id="CP130956">
    <property type="protein sequence ID" value="WLF52212.1"/>
    <property type="molecule type" value="Genomic_DNA"/>
</dbReference>
<feature type="transmembrane region" description="Helical" evidence="6">
    <location>
        <begin position="247"/>
        <end position="267"/>
    </location>
</feature>
<gene>
    <name evidence="8" type="ORF">O4328_44750</name>
    <name evidence="9" type="ORF">Q5707_43170</name>
</gene>
<keyword evidence="9" id="KW-0614">Plasmid</keyword>
<dbReference type="SUPFAM" id="SSF103473">
    <property type="entry name" value="MFS general substrate transporter"/>
    <property type="match status" value="1"/>
</dbReference>
<feature type="transmembrane region" description="Helical" evidence="6">
    <location>
        <begin position="32"/>
        <end position="56"/>
    </location>
</feature>
<proteinExistence type="predicted"/>
<dbReference type="PANTHER" id="PTHR23521">
    <property type="entry name" value="TRANSPORTER MFS SUPERFAMILY"/>
    <property type="match status" value="1"/>
</dbReference>
<feature type="transmembrane region" description="Helical" evidence="6">
    <location>
        <begin position="127"/>
        <end position="145"/>
    </location>
</feature>
<dbReference type="PROSITE" id="PS50850">
    <property type="entry name" value="MFS"/>
    <property type="match status" value="1"/>
</dbReference>
<keyword evidence="3 6" id="KW-1133">Transmembrane helix</keyword>
<feature type="transmembrane region" description="Helical" evidence="6">
    <location>
        <begin position="157"/>
        <end position="177"/>
    </location>
</feature>
<dbReference type="GO" id="GO:0005886">
    <property type="term" value="C:plasma membrane"/>
    <property type="evidence" value="ECO:0007669"/>
    <property type="project" value="UniProtKB-SubCell"/>
</dbReference>
<feature type="transmembrane region" description="Helical" evidence="6">
    <location>
        <begin position="183"/>
        <end position="206"/>
    </location>
</feature>
<feature type="transmembrane region" description="Helical" evidence="6">
    <location>
        <begin position="306"/>
        <end position="324"/>
    </location>
</feature>
<evidence type="ECO:0000313" key="9">
    <source>
        <dbReference type="EMBL" id="WLF52212.1"/>
    </source>
</evidence>
<evidence type="ECO:0000256" key="4">
    <source>
        <dbReference type="ARBA" id="ARBA00023136"/>
    </source>
</evidence>
<feature type="transmembrane region" description="Helical" evidence="6">
    <location>
        <begin position="395"/>
        <end position="416"/>
    </location>
</feature>
<evidence type="ECO:0000313" key="10">
    <source>
        <dbReference type="Proteomes" id="UP001066327"/>
    </source>
</evidence>
<feature type="transmembrane region" description="Helical" evidence="6">
    <location>
        <begin position="330"/>
        <end position="352"/>
    </location>
</feature>
<accession>A0AAX3YRV7</accession>
<name>A0AAX3YRV7_RHOOP</name>
<evidence type="ECO:0000313" key="8">
    <source>
        <dbReference type="EMBL" id="MCZ4590643.1"/>
    </source>
</evidence>